<sequence length="102" mass="11333">MGATVNKLVLCILAVSLSGAVVARDIDQDEALRLRESGAILPLEQLLNRALQRYPLASLLEAELEEEHGRLLYEVELLLPSGEVRELEIDARDGRILKDEVD</sequence>
<dbReference type="Proteomes" id="UP000655550">
    <property type="component" value="Unassembled WGS sequence"/>
</dbReference>
<evidence type="ECO:0000259" key="2">
    <source>
        <dbReference type="Pfam" id="PF03413"/>
    </source>
</evidence>
<dbReference type="RefSeq" id="WP_093987243.1">
    <property type="nucleotide sequence ID" value="NZ_BMDE01000013.1"/>
</dbReference>
<evidence type="ECO:0000256" key="1">
    <source>
        <dbReference type="SAM" id="SignalP"/>
    </source>
</evidence>
<reference evidence="3" key="5">
    <citation type="submission" date="2024-05" db="EMBL/GenBank/DDBJ databases">
        <authorList>
            <person name="Sun Q."/>
            <person name="Sedlacek I."/>
        </authorList>
    </citation>
    <scope>NUCLEOTIDE SEQUENCE</scope>
    <source>
        <strain evidence="3">CCM 8778</strain>
    </source>
</reference>
<evidence type="ECO:0000313" key="4">
    <source>
        <dbReference type="EMBL" id="PKF71619.1"/>
    </source>
</evidence>
<feature type="domain" description="PepSY" evidence="2">
    <location>
        <begin position="41"/>
        <end position="100"/>
    </location>
</feature>
<protein>
    <submittedName>
        <fullName evidence="4">Peptidase</fullName>
    </submittedName>
</protein>
<dbReference type="AlphaFoldDB" id="A0A2I0CR78"/>
<name>A0A2I0CR78_9PSED</name>
<feature type="signal peptide" evidence="1">
    <location>
        <begin position="1"/>
        <end position="23"/>
    </location>
</feature>
<proteinExistence type="predicted"/>
<feature type="chain" id="PRO_5014126451" evidence="1">
    <location>
        <begin position="24"/>
        <end position="102"/>
    </location>
</feature>
<evidence type="ECO:0000313" key="6">
    <source>
        <dbReference type="Proteomes" id="UP000655550"/>
    </source>
</evidence>
<dbReference type="EMBL" id="PIYS01000010">
    <property type="protein sequence ID" value="PKF71619.1"/>
    <property type="molecule type" value="Genomic_DNA"/>
</dbReference>
<dbReference type="Pfam" id="PF03413">
    <property type="entry name" value="PepSY"/>
    <property type="match status" value="1"/>
</dbReference>
<keyword evidence="6" id="KW-1185">Reference proteome</keyword>
<reference evidence="5" key="3">
    <citation type="submission" date="2017-12" db="EMBL/GenBank/DDBJ databases">
        <authorList>
            <person name="Yu X.-Y."/>
        </authorList>
    </citation>
    <scope>NUCLEOTIDE SEQUENCE [LARGE SCALE GENOMIC DNA]</scope>
    <source>
        <strain evidence="5">ZYSR67-Z</strain>
    </source>
</reference>
<dbReference type="InterPro" id="IPR025711">
    <property type="entry name" value="PepSY"/>
</dbReference>
<dbReference type="Gene3D" id="3.10.450.40">
    <property type="match status" value="1"/>
</dbReference>
<gene>
    <name evidence="4" type="ORF">CW360_06870</name>
    <name evidence="3" type="ORF">GCM10007363_30040</name>
</gene>
<dbReference type="EMBL" id="BMDE01000013">
    <property type="protein sequence ID" value="GGH97038.1"/>
    <property type="molecule type" value="Genomic_DNA"/>
</dbReference>
<evidence type="ECO:0000313" key="3">
    <source>
        <dbReference type="EMBL" id="GGH97038.1"/>
    </source>
</evidence>
<dbReference type="Proteomes" id="UP000242861">
    <property type="component" value="Unassembled WGS sequence"/>
</dbReference>
<reference evidence="3" key="1">
    <citation type="journal article" date="2014" name="Int. J. Syst. Evol. Microbiol.">
        <title>Complete genome of a new Firmicutes species belonging to the dominant human colonic microbiota ('Ruminococcus bicirculans') reveals two chromosomes and a selective capacity to utilize plant glucans.</title>
        <authorList>
            <consortium name="NISC Comparative Sequencing Program"/>
            <person name="Wegmann U."/>
            <person name="Louis P."/>
            <person name="Goesmann A."/>
            <person name="Henrissat B."/>
            <person name="Duncan S.H."/>
            <person name="Flint H.J."/>
        </authorList>
    </citation>
    <scope>NUCLEOTIDE SEQUENCE</scope>
    <source>
        <strain evidence="3">CCM 8778</strain>
    </source>
</reference>
<reference evidence="4" key="2">
    <citation type="submission" date="2017-12" db="EMBL/GenBank/DDBJ databases">
        <authorList>
            <person name="Hurst M.R.H."/>
        </authorList>
    </citation>
    <scope>NUCLEOTIDE SEQUENCE [LARGE SCALE GENOMIC DNA]</scope>
    <source>
        <strain evidence="4">ZYSR67-Z</strain>
    </source>
</reference>
<keyword evidence="1" id="KW-0732">Signal</keyword>
<evidence type="ECO:0000313" key="5">
    <source>
        <dbReference type="Proteomes" id="UP000242861"/>
    </source>
</evidence>
<comment type="caution">
    <text evidence="4">The sequence shown here is derived from an EMBL/GenBank/DDBJ whole genome shotgun (WGS) entry which is preliminary data.</text>
</comment>
<accession>A0A2I0CR78</accession>
<organism evidence="4 5">
    <name type="scientific">Pseudomonas fluvialis</name>
    <dbReference type="NCBI Taxonomy" id="1793966"/>
    <lineage>
        <taxon>Bacteria</taxon>
        <taxon>Pseudomonadati</taxon>
        <taxon>Pseudomonadota</taxon>
        <taxon>Gammaproteobacteria</taxon>
        <taxon>Pseudomonadales</taxon>
        <taxon>Pseudomonadaceae</taxon>
        <taxon>Pseudomonas</taxon>
    </lineage>
</organism>
<reference evidence="6" key="4">
    <citation type="journal article" date="2019" name="Int. J. Syst. Evol. Microbiol.">
        <title>The Global Catalogue of Microorganisms (GCM) 10K type strain sequencing project: providing services to taxonomists for standard genome sequencing and annotation.</title>
        <authorList>
            <consortium name="The Broad Institute Genomics Platform"/>
            <consortium name="The Broad Institute Genome Sequencing Center for Infectious Disease"/>
            <person name="Wu L."/>
            <person name="Ma J."/>
        </authorList>
    </citation>
    <scope>NUCLEOTIDE SEQUENCE [LARGE SCALE GENOMIC DNA]</scope>
    <source>
        <strain evidence="6">CCM 8778</strain>
    </source>
</reference>